<dbReference type="RefSeq" id="WP_115428700.1">
    <property type="nucleotide sequence ID" value="NZ_CP031367.1"/>
</dbReference>
<evidence type="ECO:0000313" key="5">
    <source>
        <dbReference type="Proteomes" id="UP000289132"/>
    </source>
</evidence>
<feature type="coiled-coil region" evidence="1">
    <location>
        <begin position="29"/>
        <end position="66"/>
    </location>
</feature>
<reference evidence="2 4" key="2">
    <citation type="submission" date="2018-07" db="EMBL/GenBank/DDBJ databases">
        <title>Complete genome of the Arcobacter trophiarum type strain LMG 25534.</title>
        <authorList>
            <person name="Miller W.G."/>
            <person name="Yee E."/>
        </authorList>
    </citation>
    <scope>NUCLEOTIDE SEQUENCE [LARGE SCALE GENOMIC DNA]</scope>
    <source>
        <strain evidence="2 4">LMG 25534</strain>
    </source>
</reference>
<reference evidence="3 5" key="1">
    <citation type="submission" date="2017-10" db="EMBL/GenBank/DDBJ databases">
        <title>Genomics of the genus Arcobacter.</title>
        <authorList>
            <person name="Perez-Cataluna A."/>
            <person name="Figueras M.J."/>
        </authorList>
    </citation>
    <scope>NUCLEOTIDE SEQUENCE [LARGE SCALE GENOMIC DNA]</scope>
    <source>
        <strain evidence="3 5">LMG 25534</strain>
    </source>
</reference>
<evidence type="ECO:0000313" key="4">
    <source>
        <dbReference type="Proteomes" id="UP000254504"/>
    </source>
</evidence>
<proteinExistence type="predicted"/>
<dbReference type="InterPro" id="IPR013502">
    <property type="entry name" value="Uncharacterised_AF0941"/>
</dbReference>
<protein>
    <submittedName>
        <fullName evidence="2">Uncharacterized protein</fullName>
    </submittedName>
</protein>
<organism evidence="2 4">
    <name type="scientific">Aliarcobacter trophiarum LMG 25534</name>
    <dbReference type="NCBI Taxonomy" id="1032241"/>
    <lineage>
        <taxon>Bacteria</taxon>
        <taxon>Pseudomonadati</taxon>
        <taxon>Campylobacterota</taxon>
        <taxon>Epsilonproteobacteria</taxon>
        <taxon>Campylobacterales</taxon>
        <taxon>Arcobacteraceae</taxon>
        <taxon>Aliarcobacter</taxon>
    </lineage>
</organism>
<dbReference type="EMBL" id="PDKD01000021">
    <property type="protein sequence ID" value="RXJ89549.1"/>
    <property type="molecule type" value="Genomic_DNA"/>
</dbReference>
<dbReference type="Proteomes" id="UP000254504">
    <property type="component" value="Chromosome"/>
</dbReference>
<dbReference type="KEGG" id="atp:ATR_1350"/>
<keyword evidence="1" id="KW-0175">Coiled coil</keyword>
<evidence type="ECO:0000313" key="3">
    <source>
        <dbReference type="EMBL" id="RXJ89549.1"/>
    </source>
</evidence>
<name>A0AAD0QJU3_9BACT</name>
<accession>A0AAD0QJU3</accession>
<dbReference type="Pfam" id="PF14591">
    <property type="entry name" value="AF0941-like"/>
    <property type="match status" value="1"/>
</dbReference>
<gene>
    <name evidence="2" type="ORF">ATR_1350</name>
    <name evidence="3" type="ORF">CRU87_09070</name>
</gene>
<evidence type="ECO:0000313" key="2">
    <source>
        <dbReference type="EMBL" id="AXK49207.1"/>
    </source>
</evidence>
<dbReference type="EMBL" id="CP031367">
    <property type="protein sequence ID" value="AXK49207.1"/>
    <property type="molecule type" value="Genomic_DNA"/>
</dbReference>
<dbReference type="AlphaFoldDB" id="A0AAD0QJU3"/>
<keyword evidence="5" id="KW-1185">Reference proteome</keyword>
<dbReference type="Proteomes" id="UP000289132">
    <property type="component" value="Unassembled WGS sequence"/>
</dbReference>
<sequence>MSIQKELKDIINDEVLVEIEEYIDDIFEIIAAKKETPELKEELANMQEMKKEFEELLNDLDAGEIDDEEAKEIYDEIVEMLEGMDAD</sequence>
<evidence type="ECO:0000256" key="1">
    <source>
        <dbReference type="SAM" id="Coils"/>
    </source>
</evidence>